<proteinExistence type="predicted"/>
<evidence type="ECO:0000313" key="1">
    <source>
        <dbReference type="Proteomes" id="UP000887565"/>
    </source>
</evidence>
<dbReference type="Proteomes" id="UP000887565">
    <property type="component" value="Unplaced"/>
</dbReference>
<protein>
    <submittedName>
        <fullName evidence="2">Uncharacterized protein</fullName>
    </submittedName>
</protein>
<name>A0A915J5P3_ROMCU</name>
<evidence type="ECO:0000313" key="2">
    <source>
        <dbReference type="WBParaSite" id="nRc.2.0.1.t21455-RA"/>
    </source>
</evidence>
<keyword evidence="1" id="KW-1185">Reference proteome</keyword>
<dbReference type="AlphaFoldDB" id="A0A915J5P3"/>
<dbReference type="WBParaSite" id="nRc.2.0.1.t21455-RA">
    <property type="protein sequence ID" value="nRc.2.0.1.t21455-RA"/>
    <property type="gene ID" value="nRc.2.0.1.g21455"/>
</dbReference>
<organism evidence="1 2">
    <name type="scientific">Romanomermis culicivorax</name>
    <name type="common">Nematode worm</name>
    <dbReference type="NCBI Taxonomy" id="13658"/>
    <lineage>
        <taxon>Eukaryota</taxon>
        <taxon>Metazoa</taxon>
        <taxon>Ecdysozoa</taxon>
        <taxon>Nematoda</taxon>
        <taxon>Enoplea</taxon>
        <taxon>Dorylaimia</taxon>
        <taxon>Mermithida</taxon>
        <taxon>Mermithoidea</taxon>
        <taxon>Mermithidae</taxon>
        <taxon>Romanomermis</taxon>
    </lineage>
</organism>
<reference evidence="2" key="1">
    <citation type="submission" date="2022-11" db="UniProtKB">
        <authorList>
            <consortium name="WormBaseParasite"/>
        </authorList>
    </citation>
    <scope>IDENTIFICATION</scope>
</reference>
<sequence>MVRKLVRKVHPDFEKEKFMAAFEKVQHIRIKRPKTGAVYRILTDEGEQRFLAHRASPLIVEAESLPIMNIIQPTSDPYLMLKVPPSYLDFKQLIDQIENIFHEVALVNRLQSTPENFLSFIQGALEFNYKLNEDLRIRPYFDLFDNSYRKLFLQKSAGQGWISSEVPMVIIASQFEDDVDYD</sequence>
<accession>A0A915J5P3</accession>